<comment type="similarity">
    <text evidence="1">Belongs to the DprA/Smf family.</text>
</comment>
<accession>A0A2I2M699</accession>
<dbReference type="Pfam" id="PF02481">
    <property type="entry name" value="DNA_processg_A"/>
    <property type="match status" value="1"/>
</dbReference>
<dbReference type="Pfam" id="PF17782">
    <property type="entry name" value="WHD_DprA"/>
    <property type="match status" value="1"/>
</dbReference>
<dbReference type="PANTHER" id="PTHR43022:SF1">
    <property type="entry name" value="PROTEIN SMF"/>
    <property type="match status" value="1"/>
</dbReference>
<dbReference type="GO" id="GO:0009294">
    <property type="term" value="P:DNA-mediated transformation"/>
    <property type="evidence" value="ECO:0007669"/>
    <property type="project" value="InterPro"/>
</dbReference>
<dbReference type="Proteomes" id="UP000490060">
    <property type="component" value="Unassembled WGS sequence"/>
</dbReference>
<feature type="domain" description="DprA winged helix" evidence="3">
    <location>
        <begin position="310"/>
        <end position="363"/>
    </location>
</feature>
<organism evidence="4 5">
    <name type="scientific">Tenacibaculum finnmarkense genomovar ulcerans</name>
    <dbReference type="NCBI Taxonomy" id="2781388"/>
    <lineage>
        <taxon>Bacteria</taxon>
        <taxon>Pseudomonadati</taxon>
        <taxon>Bacteroidota</taxon>
        <taxon>Flavobacteriia</taxon>
        <taxon>Flavobacteriales</taxon>
        <taxon>Flavobacteriaceae</taxon>
        <taxon>Tenacibaculum</taxon>
        <taxon>Tenacibaculum finnmarkense</taxon>
    </lineage>
</organism>
<dbReference type="AlphaFoldDB" id="A0A2I2M699"/>
<dbReference type="NCBIfam" id="TIGR00732">
    <property type="entry name" value="dprA"/>
    <property type="match status" value="1"/>
</dbReference>
<dbReference type="InterPro" id="IPR010994">
    <property type="entry name" value="RuvA_2-like"/>
</dbReference>
<evidence type="ECO:0000313" key="4">
    <source>
        <dbReference type="EMBL" id="SOU88062.1"/>
    </source>
</evidence>
<evidence type="ECO:0000256" key="1">
    <source>
        <dbReference type="ARBA" id="ARBA00006525"/>
    </source>
</evidence>
<name>A0A2I2M699_9FLAO</name>
<evidence type="ECO:0000259" key="2">
    <source>
        <dbReference type="Pfam" id="PF02481"/>
    </source>
</evidence>
<dbReference type="SUPFAM" id="SSF102405">
    <property type="entry name" value="MCP/YpsA-like"/>
    <property type="match status" value="1"/>
</dbReference>
<dbReference type="InterPro" id="IPR041614">
    <property type="entry name" value="DprA_WH"/>
</dbReference>
<dbReference type="InterPro" id="IPR003488">
    <property type="entry name" value="DprA"/>
</dbReference>
<sequence length="367" mass="41106">MNSDKIIAILRLQSTKNIGDIIAKKLITATGSVEQIFKEKAGSLQKINGIGAHTIQQLLNTENIKKATEEFEYIKKNNIQYSYFLDADYPQNLKNCIDSPILFFKDGAINLNSQKIISIVGTRKITPYGRDFCKQLLANLAPHNPIIISGFAYGIDICAHKAAIENNLQTIGVLAHGLEMIYPKTHKKYCAQVTKNGGFITDFWHKEQPLRENFLKRNRIVAGISKATIVIESAAKGGSLVTADIANSYNRDVFAVPGRTYDIYSKGCNNLIKNNQAHLLNTADDIIKMLNWDVNESKNTTAIQNQLFVTLSDDEQKIYDFLNQNGKQLFDVIAHKCEIPVYKLSSLVLQMELKGVLRPLPGKLFEV</sequence>
<dbReference type="SUPFAM" id="SSF47781">
    <property type="entry name" value="RuvA domain 2-like"/>
    <property type="match status" value="1"/>
</dbReference>
<reference evidence="4 5" key="1">
    <citation type="submission" date="2017-11" db="EMBL/GenBank/DDBJ databases">
        <authorList>
            <person name="Duchaud E."/>
        </authorList>
    </citation>
    <scope>NUCLEOTIDE SEQUENCE [LARGE SCALE GENOMIC DNA]</scope>
    <source>
        <strain evidence="4 5">TNO010</strain>
    </source>
</reference>
<proteinExistence type="inferred from homology"/>
<evidence type="ECO:0000259" key="3">
    <source>
        <dbReference type="Pfam" id="PF17782"/>
    </source>
</evidence>
<protein>
    <submittedName>
        <fullName evidence="4">DNA processing protein DprA</fullName>
    </submittedName>
</protein>
<dbReference type="InterPro" id="IPR057666">
    <property type="entry name" value="DrpA_SLOG"/>
</dbReference>
<dbReference type="Gene3D" id="3.40.50.450">
    <property type="match status" value="1"/>
</dbReference>
<dbReference type="RefSeq" id="WP_058883976.1">
    <property type="nucleotide sequence ID" value="NZ_JAJHTM010000001.1"/>
</dbReference>
<gene>
    <name evidence="4" type="ORF">TNO010_150009</name>
</gene>
<dbReference type="InterPro" id="IPR036388">
    <property type="entry name" value="WH-like_DNA-bd_sf"/>
</dbReference>
<evidence type="ECO:0000313" key="5">
    <source>
        <dbReference type="Proteomes" id="UP000490060"/>
    </source>
</evidence>
<dbReference type="Gene3D" id="1.10.10.10">
    <property type="entry name" value="Winged helix-like DNA-binding domain superfamily/Winged helix DNA-binding domain"/>
    <property type="match status" value="1"/>
</dbReference>
<feature type="domain" description="Smf/DprA SLOG" evidence="2">
    <location>
        <begin position="83"/>
        <end position="290"/>
    </location>
</feature>
<dbReference type="PANTHER" id="PTHR43022">
    <property type="entry name" value="PROTEIN SMF"/>
    <property type="match status" value="1"/>
</dbReference>
<dbReference type="EMBL" id="OENE01000007">
    <property type="protein sequence ID" value="SOU88062.1"/>
    <property type="molecule type" value="Genomic_DNA"/>
</dbReference>